<keyword evidence="3" id="KW-0548">Nucleotidyltransferase</keyword>
<feature type="domain" description="CCHC-type" evidence="2">
    <location>
        <begin position="98"/>
        <end position="113"/>
    </location>
</feature>
<dbReference type="Proteomes" id="UP001151760">
    <property type="component" value="Unassembled WGS sequence"/>
</dbReference>
<dbReference type="PROSITE" id="PS50158">
    <property type="entry name" value="ZF_CCHC"/>
    <property type="match status" value="1"/>
</dbReference>
<protein>
    <submittedName>
        <fullName evidence="3">Reverse transcriptase domain-containing protein</fullName>
    </submittedName>
</protein>
<evidence type="ECO:0000313" key="3">
    <source>
        <dbReference type="EMBL" id="GJS64398.1"/>
    </source>
</evidence>
<keyword evidence="1" id="KW-0479">Metal-binding</keyword>
<reference evidence="3" key="1">
    <citation type="journal article" date="2022" name="Int. J. Mol. Sci.">
        <title>Draft Genome of Tanacetum Coccineum: Genomic Comparison of Closely Related Tanacetum-Family Plants.</title>
        <authorList>
            <person name="Yamashiro T."/>
            <person name="Shiraishi A."/>
            <person name="Nakayama K."/>
            <person name="Satake H."/>
        </authorList>
    </citation>
    <scope>NUCLEOTIDE SEQUENCE</scope>
</reference>
<proteinExistence type="predicted"/>
<dbReference type="Gene3D" id="4.10.60.10">
    <property type="entry name" value="Zinc finger, CCHC-type"/>
    <property type="match status" value="1"/>
</dbReference>
<keyword evidence="1" id="KW-0863">Zinc-finger</keyword>
<keyword evidence="3" id="KW-0808">Transferase</keyword>
<reference evidence="3" key="2">
    <citation type="submission" date="2022-01" db="EMBL/GenBank/DDBJ databases">
        <authorList>
            <person name="Yamashiro T."/>
            <person name="Shiraishi A."/>
            <person name="Satake H."/>
            <person name="Nakayama K."/>
        </authorList>
    </citation>
    <scope>NUCLEOTIDE SEQUENCE</scope>
</reference>
<gene>
    <name evidence="3" type="ORF">Tco_0678962</name>
</gene>
<sequence>MLATGGSGKAIAIYESINQTKQRENKVAGNASNKRKWEGDHMELNNNTKGIRCFGHTLLGQTTRNMLGPNLYATSANVTTMDRALTPAAAEYQRTLTCYECGGLGHYKRDCPEMKNQNHGNQAGSTEAREMVHALGGETNQDINNLEDDINA</sequence>
<dbReference type="SUPFAM" id="SSF57756">
    <property type="entry name" value="Retrovirus zinc finger-like domains"/>
    <property type="match status" value="1"/>
</dbReference>
<evidence type="ECO:0000256" key="1">
    <source>
        <dbReference type="PROSITE-ProRule" id="PRU00047"/>
    </source>
</evidence>
<dbReference type="EMBL" id="BQNB010009502">
    <property type="protein sequence ID" value="GJS64398.1"/>
    <property type="molecule type" value="Genomic_DNA"/>
</dbReference>
<evidence type="ECO:0000313" key="4">
    <source>
        <dbReference type="Proteomes" id="UP001151760"/>
    </source>
</evidence>
<comment type="caution">
    <text evidence="3">The sequence shown here is derived from an EMBL/GenBank/DDBJ whole genome shotgun (WGS) entry which is preliminary data.</text>
</comment>
<name>A0ABQ4XHH2_9ASTR</name>
<accession>A0ABQ4XHH2</accession>
<dbReference type="InterPro" id="IPR036875">
    <property type="entry name" value="Znf_CCHC_sf"/>
</dbReference>
<evidence type="ECO:0000259" key="2">
    <source>
        <dbReference type="PROSITE" id="PS50158"/>
    </source>
</evidence>
<dbReference type="InterPro" id="IPR001878">
    <property type="entry name" value="Znf_CCHC"/>
</dbReference>
<dbReference type="GO" id="GO:0003964">
    <property type="term" value="F:RNA-directed DNA polymerase activity"/>
    <property type="evidence" value="ECO:0007669"/>
    <property type="project" value="UniProtKB-KW"/>
</dbReference>
<keyword evidence="3" id="KW-0695">RNA-directed DNA polymerase</keyword>
<keyword evidence="4" id="KW-1185">Reference proteome</keyword>
<keyword evidence="1" id="KW-0862">Zinc</keyword>
<organism evidence="3 4">
    <name type="scientific">Tanacetum coccineum</name>
    <dbReference type="NCBI Taxonomy" id="301880"/>
    <lineage>
        <taxon>Eukaryota</taxon>
        <taxon>Viridiplantae</taxon>
        <taxon>Streptophyta</taxon>
        <taxon>Embryophyta</taxon>
        <taxon>Tracheophyta</taxon>
        <taxon>Spermatophyta</taxon>
        <taxon>Magnoliopsida</taxon>
        <taxon>eudicotyledons</taxon>
        <taxon>Gunneridae</taxon>
        <taxon>Pentapetalae</taxon>
        <taxon>asterids</taxon>
        <taxon>campanulids</taxon>
        <taxon>Asterales</taxon>
        <taxon>Asteraceae</taxon>
        <taxon>Asteroideae</taxon>
        <taxon>Anthemideae</taxon>
        <taxon>Anthemidinae</taxon>
        <taxon>Tanacetum</taxon>
    </lineage>
</organism>
<dbReference type="Pfam" id="PF00098">
    <property type="entry name" value="zf-CCHC"/>
    <property type="match status" value="1"/>
</dbReference>
<dbReference type="SMART" id="SM00343">
    <property type="entry name" value="ZnF_C2HC"/>
    <property type="match status" value="1"/>
</dbReference>